<evidence type="ECO:0000313" key="4">
    <source>
        <dbReference type="Proteomes" id="UP000298284"/>
    </source>
</evidence>
<reference evidence="3 4" key="1">
    <citation type="submission" date="2019-04" db="EMBL/GenBank/DDBJ databases">
        <authorList>
            <person name="Feng G."/>
            <person name="Zhang J."/>
            <person name="Zhu H."/>
        </authorList>
    </citation>
    <scope>NUCLEOTIDE SEQUENCE [LARGE SCALE GENOMIC DNA]</scope>
    <source>
        <strain evidence="3 4">JCM 19491</strain>
    </source>
</reference>
<dbReference type="InterPro" id="IPR028098">
    <property type="entry name" value="Glyco_trans_4-like_N"/>
</dbReference>
<accession>A0A4Z0MGA4</accession>
<dbReference type="Proteomes" id="UP000298284">
    <property type="component" value="Unassembled WGS sequence"/>
</dbReference>
<feature type="region of interest" description="Disordered" evidence="1">
    <location>
        <begin position="144"/>
        <end position="192"/>
    </location>
</feature>
<keyword evidence="4" id="KW-1185">Reference proteome</keyword>
<name>A0A4Z0MGA4_9BACT</name>
<feature type="compositionally biased region" description="Acidic residues" evidence="1">
    <location>
        <begin position="171"/>
        <end position="183"/>
    </location>
</feature>
<proteinExistence type="predicted"/>
<feature type="domain" description="Glycosyltransferase subfamily 4-like N-terminal" evidence="2">
    <location>
        <begin position="220"/>
        <end position="336"/>
    </location>
</feature>
<protein>
    <recommendedName>
        <fullName evidence="2">Glycosyltransferase subfamily 4-like N-terminal domain-containing protein</fullName>
    </recommendedName>
</protein>
<gene>
    <name evidence="3" type="ORF">EU557_17480</name>
</gene>
<dbReference type="AlphaFoldDB" id="A0A4Z0MGA4"/>
<comment type="caution">
    <text evidence="3">The sequence shown here is derived from an EMBL/GenBank/DDBJ whole genome shotgun (WGS) entry which is preliminary data.</text>
</comment>
<dbReference type="RefSeq" id="WP_135531768.1">
    <property type="nucleotide sequence ID" value="NZ_SRKZ01000005.1"/>
</dbReference>
<evidence type="ECO:0000256" key="1">
    <source>
        <dbReference type="SAM" id="MobiDB-lite"/>
    </source>
</evidence>
<sequence>MTPAASHVLLLGWDDSPRTGEQLAPPVFTLVQALAPHTPLAIVLPRRPVTLTSTPNAHVTVLSELTPDQIKAFPTRPDHSAGWQAPSAPYLGSSTGAEGTLSVAPAPLATPAAPYIGRSDQPTPTTSGVSFAVAPEASRPVLPVSASTASAAPQSLPQPVSPTGGLLNRDDFEDDGAEPEATEAQDLSQPQDDLVPTQSVAQTLPAAAPTEAFPDSLAALQLTPAPDADLNYQVIQYARLASRQVVMEEFAVIYATDWPTWLAAMEIRQQTGRPLVLHVHSLAQDRNSPADRGWILELERLAMRRADLVLASSDEVAERLRATYPAAAQNLQVVSPADTDTLNDVLSQLELAWARR</sequence>
<feature type="region of interest" description="Disordered" evidence="1">
    <location>
        <begin position="75"/>
        <end position="96"/>
    </location>
</feature>
<dbReference type="OrthoDB" id="9810929at2"/>
<organism evidence="3 4">
    <name type="scientific">Hymenobacter wooponensis</name>
    <dbReference type="NCBI Taxonomy" id="1525360"/>
    <lineage>
        <taxon>Bacteria</taxon>
        <taxon>Pseudomonadati</taxon>
        <taxon>Bacteroidota</taxon>
        <taxon>Cytophagia</taxon>
        <taxon>Cytophagales</taxon>
        <taxon>Hymenobacteraceae</taxon>
        <taxon>Hymenobacter</taxon>
    </lineage>
</organism>
<evidence type="ECO:0000259" key="2">
    <source>
        <dbReference type="Pfam" id="PF13579"/>
    </source>
</evidence>
<feature type="compositionally biased region" description="Polar residues" evidence="1">
    <location>
        <begin position="145"/>
        <end position="158"/>
    </location>
</feature>
<dbReference type="SUPFAM" id="SSF53756">
    <property type="entry name" value="UDP-Glycosyltransferase/glycogen phosphorylase"/>
    <property type="match status" value="1"/>
</dbReference>
<dbReference type="Gene3D" id="3.40.50.2000">
    <property type="entry name" value="Glycogen Phosphorylase B"/>
    <property type="match status" value="1"/>
</dbReference>
<dbReference type="EMBL" id="SRKZ01000005">
    <property type="protein sequence ID" value="TGD78773.1"/>
    <property type="molecule type" value="Genomic_DNA"/>
</dbReference>
<dbReference type="GO" id="GO:0016757">
    <property type="term" value="F:glycosyltransferase activity"/>
    <property type="evidence" value="ECO:0007669"/>
    <property type="project" value="UniProtKB-ARBA"/>
</dbReference>
<evidence type="ECO:0000313" key="3">
    <source>
        <dbReference type="EMBL" id="TGD78773.1"/>
    </source>
</evidence>
<dbReference type="Pfam" id="PF13579">
    <property type="entry name" value="Glyco_trans_4_4"/>
    <property type="match status" value="1"/>
</dbReference>